<protein>
    <recommendedName>
        <fullName evidence="1">OSK domain-containing protein</fullName>
    </recommendedName>
</protein>
<evidence type="ECO:0000259" key="1">
    <source>
        <dbReference type="Pfam" id="PF17182"/>
    </source>
</evidence>
<keyword evidence="3" id="KW-1185">Reference proteome</keyword>
<evidence type="ECO:0000313" key="2">
    <source>
        <dbReference type="EMBL" id="KAJ8970008.1"/>
    </source>
</evidence>
<organism evidence="2 3">
    <name type="scientific">Rhamnusium bicolor</name>
    <dbReference type="NCBI Taxonomy" id="1586634"/>
    <lineage>
        <taxon>Eukaryota</taxon>
        <taxon>Metazoa</taxon>
        <taxon>Ecdysozoa</taxon>
        <taxon>Arthropoda</taxon>
        <taxon>Hexapoda</taxon>
        <taxon>Insecta</taxon>
        <taxon>Pterygota</taxon>
        <taxon>Neoptera</taxon>
        <taxon>Endopterygota</taxon>
        <taxon>Coleoptera</taxon>
        <taxon>Polyphaga</taxon>
        <taxon>Cucujiformia</taxon>
        <taxon>Chrysomeloidea</taxon>
        <taxon>Cerambycidae</taxon>
        <taxon>Lepturinae</taxon>
        <taxon>Rhagiini</taxon>
        <taxon>Rhamnusium</taxon>
    </lineage>
</organism>
<dbReference type="SUPFAM" id="SSF52266">
    <property type="entry name" value="SGNH hydrolase"/>
    <property type="match status" value="1"/>
</dbReference>
<sequence length="350" mass="40458">MVVGDLDAEEKNITKILISIICLYGNDGLPLENLNDEFQTYCGFAIPYKKFGAESLRSWILTLPDIYLVLDNQNKEVLIQQSQKSTHIKQLILKQKSKYTCKRKSYDCYNKKYEKRQKKFDLDDLPEGSFLHTSINNRCINDSERFDKFHQLECMLPLLYKHQALGDDFFLDIADTKLGYYVPAMGPKECGLCTEGQTISGLTAKVKKAVHLAPRVVVMIGFQDLLWGQNVNNMIYDLRQLIIELKKKNTRVTLITLIPSPKLPKLKRLDTRMDIFNKAILDYACENELKCNVIDMNTIFLLEAESFRRDFDRFSKVAKNDPYKVFSDYGRKTFLSAIKSCLKKQIEAGH</sequence>
<dbReference type="Gene3D" id="3.30.420.610">
    <property type="entry name" value="LOTUS domain-like"/>
    <property type="match status" value="1"/>
</dbReference>
<name>A0AAV8ZRS2_9CUCU</name>
<dbReference type="Gene3D" id="3.40.50.1110">
    <property type="entry name" value="SGNH hydrolase"/>
    <property type="match status" value="1"/>
</dbReference>
<evidence type="ECO:0000313" key="3">
    <source>
        <dbReference type="Proteomes" id="UP001162156"/>
    </source>
</evidence>
<dbReference type="AlphaFoldDB" id="A0AAV8ZRS2"/>
<dbReference type="EMBL" id="JANEYF010000419">
    <property type="protein sequence ID" value="KAJ8970008.1"/>
    <property type="molecule type" value="Genomic_DNA"/>
</dbReference>
<feature type="domain" description="OSK" evidence="1">
    <location>
        <begin position="157"/>
        <end position="343"/>
    </location>
</feature>
<accession>A0AAV8ZRS2</accession>
<reference evidence="2" key="1">
    <citation type="journal article" date="2023" name="Insect Mol. Biol.">
        <title>Genome sequencing provides insights into the evolution of gene families encoding plant cell wall-degrading enzymes in longhorned beetles.</title>
        <authorList>
            <person name="Shin N.R."/>
            <person name="Okamura Y."/>
            <person name="Kirsch R."/>
            <person name="Pauchet Y."/>
        </authorList>
    </citation>
    <scope>NUCLEOTIDE SEQUENCE</scope>
    <source>
        <strain evidence="2">RBIC_L_NR</strain>
    </source>
</reference>
<dbReference type="Proteomes" id="UP001162156">
    <property type="component" value="Unassembled WGS sequence"/>
</dbReference>
<dbReference type="InterPro" id="IPR033447">
    <property type="entry name" value="OSK"/>
</dbReference>
<gene>
    <name evidence="2" type="ORF">NQ314_001437</name>
</gene>
<dbReference type="InterPro" id="IPR036514">
    <property type="entry name" value="SGNH_hydro_sf"/>
</dbReference>
<proteinExistence type="predicted"/>
<comment type="caution">
    <text evidence="2">The sequence shown here is derived from an EMBL/GenBank/DDBJ whole genome shotgun (WGS) entry which is preliminary data.</text>
</comment>
<dbReference type="InterPro" id="IPR041966">
    <property type="entry name" value="LOTUS-like"/>
</dbReference>
<dbReference type="Pfam" id="PF17182">
    <property type="entry name" value="OSK"/>
    <property type="match status" value="1"/>
</dbReference>